<reference evidence="2" key="1">
    <citation type="submission" date="2012-06" db="EMBL/GenBank/DDBJ databases">
        <title>The complete genome of Belliella baltica DSM 15883.</title>
        <authorList>
            <person name="Lucas S."/>
            <person name="Copeland A."/>
            <person name="Lapidus A."/>
            <person name="Goodwin L."/>
            <person name="Pitluck S."/>
            <person name="Peters L."/>
            <person name="Mikhailova N."/>
            <person name="Davenport K."/>
            <person name="Kyrpides N."/>
            <person name="Mavromatis K."/>
            <person name="Pagani I."/>
            <person name="Ivanova N."/>
            <person name="Ovchinnikova G."/>
            <person name="Zeytun A."/>
            <person name="Detter J.C."/>
            <person name="Han C."/>
            <person name="Land M."/>
            <person name="Hauser L."/>
            <person name="Markowitz V."/>
            <person name="Cheng J.-F."/>
            <person name="Hugenholtz P."/>
            <person name="Woyke T."/>
            <person name="Wu D."/>
            <person name="Tindall B."/>
            <person name="Pomrenke H."/>
            <person name="Brambilla E."/>
            <person name="Klenk H.-P."/>
            <person name="Eisen J.A."/>
        </authorList>
    </citation>
    <scope>NUCLEOTIDE SEQUENCE [LARGE SCALE GENOMIC DNA]</scope>
    <source>
        <strain evidence="2">DSM 15883 / CIP 108006 / LMG 21964 / BA134</strain>
    </source>
</reference>
<dbReference type="EMBL" id="CP003281">
    <property type="protein sequence ID" value="AFL85737.1"/>
    <property type="molecule type" value="Genomic_DNA"/>
</dbReference>
<dbReference type="KEGG" id="bbd:Belba_3227"/>
<dbReference type="STRING" id="866536.Belba_3227"/>
<dbReference type="NCBIfam" id="TIGR00738">
    <property type="entry name" value="rrf2_super"/>
    <property type="match status" value="1"/>
</dbReference>
<gene>
    <name evidence="1" type="ordered locus">Belba_3227</name>
</gene>
<dbReference type="InterPro" id="IPR036388">
    <property type="entry name" value="WH-like_DNA-bd_sf"/>
</dbReference>
<evidence type="ECO:0000313" key="2">
    <source>
        <dbReference type="Proteomes" id="UP000006050"/>
    </source>
</evidence>
<dbReference type="InterPro" id="IPR036390">
    <property type="entry name" value="WH_DNA-bd_sf"/>
</dbReference>
<dbReference type="PANTHER" id="PTHR33221">
    <property type="entry name" value="WINGED HELIX-TURN-HELIX TRANSCRIPTIONAL REGULATOR, RRF2 FAMILY"/>
    <property type="match status" value="1"/>
</dbReference>
<dbReference type="HOGENOM" id="CLU_107144_1_4_10"/>
<dbReference type="RefSeq" id="WP_014773676.1">
    <property type="nucleotide sequence ID" value="NC_018010.1"/>
</dbReference>
<accession>I3Z919</accession>
<organism evidence="1 2">
    <name type="scientific">Belliella baltica (strain DSM 15883 / CIP 108006 / LMG 21964 / BA134)</name>
    <dbReference type="NCBI Taxonomy" id="866536"/>
    <lineage>
        <taxon>Bacteria</taxon>
        <taxon>Pseudomonadati</taxon>
        <taxon>Bacteroidota</taxon>
        <taxon>Cytophagia</taxon>
        <taxon>Cytophagales</taxon>
        <taxon>Cyclobacteriaceae</taxon>
        <taxon>Belliella</taxon>
    </lineage>
</organism>
<dbReference type="OrthoDB" id="9808360at2"/>
<dbReference type="SUPFAM" id="SSF46785">
    <property type="entry name" value="Winged helix' DNA-binding domain"/>
    <property type="match status" value="1"/>
</dbReference>
<proteinExistence type="predicted"/>
<dbReference type="GO" id="GO:0003700">
    <property type="term" value="F:DNA-binding transcription factor activity"/>
    <property type="evidence" value="ECO:0007669"/>
    <property type="project" value="TreeGrafter"/>
</dbReference>
<dbReference type="GO" id="GO:0005829">
    <property type="term" value="C:cytosol"/>
    <property type="evidence" value="ECO:0007669"/>
    <property type="project" value="TreeGrafter"/>
</dbReference>
<dbReference type="InterPro" id="IPR000944">
    <property type="entry name" value="Tscrpt_reg_Rrf2"/>
</dbReference>
<sequence>MFSKACEYGIKAMLYVAIQSQQGKRVKTGEIAEKIGTPEAFTAKILGELVKHEVVESLKGPYGGFYLEPSKQAKVKISEIVNAIDGDSIYKGCGLGLSACNASEPCPMHDKFVLIRSQLKSMLETTSIKDLAEGLVSGKAILLR</sequence>
<dbReference type="PROSITE" id="PS51197">
    <property type="entry name" value="HTH_RRF2_2"/>
    <property type="match status" value="1"/>
</dbReference>
<evidence type="ECO:0000313" key="1">
    <source>
        <dbReference type="EMBL" id="AFL85737.1"/>
    </source>
</evidence>
<dbReference type="eggNOG" id="COG1959">
    <property type="taxonomic scope" value="Bacteria"/>
</dbReference>
<dbReference type="Proteomes" id="UP000006050">
    <property type="component" value="Chromosome"/>
</dbReference>
<dbReference type="Pfam" id="PF02082">
    <property type="entry name" value="Rrf2"/>
    <property type="match status" value="1"/>
</dbReference>
<protein>
    <submittedName>
        <fullName evidence="1">Rrf2 family protein, putative transcriptional regulator</fullName>
    </submittedName>
</protein>
<keyword evidence="2" id="KW-1185">Reference proteome</keyword>
<dbReference type="PANTHER" id="PTHR33221:SF15">
    <property type="entry name" value="HTH-TYPE TRANSCRIPTIONAL REGULATOR YWGB-RELATED"/>
    <property type="match status" value="1"/>
</dbReference>
<dbReference type="AlphaFoldDB" id="I3Z919"/>
<dbReference type="Gene3D" id="1.10.10.10">
    <property type="entry name" value="Winged helix-like DNA-binding domain superfamily/Winged helix DNA-binding domain"/>
    <property type="match status" value="1"/>
</dbReference>
<name>I3Z919_BELBD</name>